<dbReference type="eggNOG" id="COG2301">
    <property type="taxonomic scope" value="Bacteria"/>
</dbReference>
<evidence type="ECO:0000256" key="4">
    <source>
        <dbReference type="ARBA" id="ARBA00022842"/>
    </source>
</evidence>
<evidence type="ECO:0000256" key="6">
    <source>
        <dbReference type="PIRSR" id="PIRSR015582-2"/>
    </source>
</evidence>
<keyword evidence="3 6" id="KW-0479">Metal-binding</keyword>
<keyword evidence="4 6" id="KW-0460">Magnesium</keyword>
<dbReference type="InterPro" id="IPR040442">
    <property type="entry name" value="Pyrv_kinase-like_dom_sf"/>
</dbReference>
<evidence type="ECO:0000256" key="1">
    <source>
        <dbReference type="ARBA" id="ARBA00001946"/>
    </source>
</evidence>
<dbReference type="GO" id="GO:0000287">
    <property type="term" value="F:magnesium ion binding"/>
    <property type="evidence" value="ECO:0007669"/>
    <property type="project" value="TreeGrafter"/>
</dbReference>
<dbReference type="InterPro" id="IPR005000">
    <property type="entry name" value="Aldolase/citrate-lyase_domain"/>
</dbReference>
<dbReference type="PANTHER" id="PTHR32308:SF0">
    <property type="entry name" value="HPCH_HPAI ALDOLASE_CITRATE LYASE DOMAIN-CONTAINING PROTEIN"/>
    <property type="match status" value="1"/>
</dbReference>
<dbReference type="HOGENOM" id="CLU_044864_0_2_5"/>
<reference evidence="9" key="1">
    <citation type="journal article" date="2011" name="J. Bacteriol.">
        <title>Genome sequences of eight morphologically diverse alphaproteobacteria.</title>
        <authorList>
            <consortium name="US DOE Joint Genome Institute"/>
            <person name="Brown P.J."/>
            <person name="Kysela D.T."/>
            <person name="Buechlein A."/>
            <person name="Hemmerich C."/>
            <person name="Brun Y.V."/>
        </authorList>
    </citation>
    <scope>NUCLEOTIDE SEQUENCE [LARGE SCALE GENOMIC DNA]</scope>
    <source>
        <strain evidence="9">ATCC 49814 / DSM 5838 / IFAM 1418</strain>
    </source>
</reference>
<keyword evidence="9" id="KW-1185">Reference proteome</keyword>
<dbReference type="GO" id="GO:0008815">
    <property type="term" value="F:citrate (pro-3S)-lyase activity"/>
    <property type="evidence" value="ECO:0007669"/>
    <property type="project" value="UniProtKB-EC"/>
</dbReference>
<feature type="binding site" evidence="5">
    <location>
        <position position="118"/>
    </location>
    <ligand>
        <name>substrate</name>
    </ligand>
</feature>
<dbReference type="Pfam" id="PF03328">
    <property type="entry name" value="HpcH_HpaI"/>
    <property type="match status" value="1"/>
</dbReference>
<keyword evidence="8" id="KW-0456">Lyase</keyword>
<comment type="similarity">
    <text evidence="2">Belongs to the HpcH/HpaI aldolase family.</text>
</comment>
<evidence type="ECO:0000256" key="2">
    <source>
        <dbReference type="ARBA" id="ARBA00005568"/>
    </source>
</evidence>
<dbReference type="PANTHER" id="PTHR32308">
    <property type="entry name" value="LYASE BETA SUBUNIT, PUTATIVE (AFU_ORTHOLOGUE AFUA_4G13030)-RELATED"/>
    <property type="match status" value="1"/>
</dbReference>
<dbReference type="InterPro" id="IPR011206">
    <property type="entry name" value="Citrate_lyase_beta/mcl1/mcl2"/>
</dbReference>
<protein>
    <submittedName>
        <fullName evidence="8">Citrate (Pro-3S)-lyase</fullName>
        <ecNumber evidence="8">4.1.3.6</ecNumber>
    </submittedName>
</protein>
<dbReference type="InterPro" id="IPR015813">
    <property type="entry name" value="Pyrv/PenolPyrv_kinase-like_dom"/>
</dbReference>
<proteinExistence type="inferred from homology"/>
<evidence type="ECO:0000313" key="9">
    <source>
        <dbReference type="Proteomes" id="UP000002745"/>
    </source>
</evidence>
<feature type="domain" description="HpcH/HpaI aldolase/citrate lyase" evidence="7">
    <location>
        <begin position="4"/>
        <end position="218"/>
    </location>
</feature>
<dbReference type="KEGG" id="hba:Hbal_1600"/>
<evidence type="ECO:0000256" key="3">
    <source>
        <dbReference type="ARBA" id="ARBA00022723"/>
    </source>
</evidence>
<evidence type="ECO:0000256" key="5">
    <source>
        <dbReference type="PIRSR" id="PIRSR015582-1"/>
    </source>
</evidence>
<feature type="binding site" evidence="6">
    <location>
        <position position="118"/>
    </location>
    <ligand>
        <name>Mg(2+)</name>
        <dbReference type="ChEBI" id="CHEBI:18420"/>
    </ligand>
</feature>
<dbReference type="AlphaFoldDB" id="C6XJJ3"/>
<dbReference type="OrthoDB" id="9800547at2"/>
<feature type="binding site" evidence="5">
    <location>
        <position position="63"/>
    </location>
    <ligand>
        <name>substrate</name>
    </ligand>
</feature>
<dbReference type="EC" id="4.1.3.6" evidence="8"/>
<dbReference type="RefSeq" id="WP_015827438.1">
    <property type="nucleotide sequence ID" value="NC_012982.1"/>
</dbReference>
<dbReference type="STRING" id="582402.Hbal_1600"/>
<gene>
    <name evidence="8" type="ordered locus">Hbal_1600</name>
</gene>
<name>C6XJJ3_HIRBI</name>
<sequence length="278" mass="30201">MKLRSLLFVPADRPDRFEKAINSSADAIILDMEDSVVPSHKQEARIAVSEFLKTPKPKPIFVRINPLTTQWAAQDLSCLLPFPPAGIILPKAEGAQSILTLIKLLNGVVIPIIPITTETPTAVFELGTYREVSEYLLGLTWGAEDLPASIGASTSRNEDGSYTPPYEMLRSMSLFSAHAADVAAIDTVYVDIKNQDGLAAYAARSRRDGFSGMMAIHPSQTDIINQAFTPTDTEIKQAQSIVDAFKSDPDAGALQINGKMVDAPHLVQAKKVLARLKN</sequence>
<evidence type="ECO:0000259" key="7">
    <source>
        <dbReference type="Pfam" id="PF03328"/>
    </source>
</evidence>
<dbReference type="PIRSF" id="PIRSF015582">
    <property type="entry name" value="Cit_lyase_B"/>
    <property type="match status" value="1"/>
</dbReference>
<dbReference type="GO" id="GO:0006107">
    <property type="term" value="P:oxaloacetate metabolic process"/>
    <property type="evidence" value="ECO:0007669"/>
    <property type="project" value="TreeGrafter"/>
</dbReference>
<accession>C6XJJ3</accession>
<evidence type="ECO:0000313" key="8">
    <source>
        <dbReference type="EMBL" id="ACT59288.1"/>
    </source>
</evidence>
<dbReference type="Gene3D" id="3.20.20.60">
    <property type="entry name" value="Phosphoenolpyruvate-binding domains"/>
    <property type="match status" value="1"/>
</dbReference>
<feature type="binding site" evidence="6">
    <location>
        <position position="145"/>
    </location>
    <ligand>
        <name>Mg(2+)</name>
        <dbReference type="ChEBI" id="CHEBI:18420"/>
    </ligand>
</feature>
<dbReference type="EMBL" id="CP001678">
    <property type="protein sequence ID" value="ACT59288.1"/>
    <property type="molecule type" value="Genomic_DNA"/>
</dbReference>
<comment type="cofactor">
    <cofactor evidence="1">
        <name>Mg(2+)</name>
        <dbReference type="ChEBI" id="CHEBI:18420"/>
    </cofactor>
</comment>
<dbReference type="SUPFAM" id="SSF51621">
    <property type="entry name" value="Phosphoenolpyruvate/pyruvate domain"/>
    <property type="match status" value="1"/>
</dbReference>
<dbReference type="Proteomes" id="UP000002745">
    <property type="component" value="Chromosome"/>
</dbReference>
<organism evidence="8 9">
    <name type="scientific">Hirschia baltica (strain ATCC 49814 / DSM 5838 / IFAM 1418)</name>
    <dbReference type="NCBI Taxonomy" id="582402"/>
    <lineage>
        <taxon>Bacteria</taxon>
        <taxon>Pseudomonadati</taxon>
        <taxon>Pseudomonadota</taxon>
        <taxon>Alphaproteobacteria</taxon>
        <taxon>Hyphomonadales</taxon>
        <taxon>Hyphomonadaceae</taxon>
        <taxon>Hirschia</taxon>
    </lineage>
</organism>